<accession>A0A0D3GZL4</accession>
<name>A0A0D3GZL4_9ORYZ</name>
<dbReference type="HOGENOM" id="CLU_2889357_0_0_1"/>
<organism evidence="1">
    <name type="scientific">Oryza barthii</name>
    <dbReference type="NCBI Taxonomy" id="65489"/>
    <lineage>
        <taxon>Eukaryota</taxon>
        <taxon>Viridiplantae</taxon>
        <taxon>Streptophyta</taxon>
        <taxon>Embryophyta</taxon>
        <taxon>Tracheophyta</taxon>
        <taxon>Spermatophyta</taxon>
        <taxon>Magnoliopsida</taxon>
        <taxon>Liliopsida</taxon>
        <taxon>Poales</taxon>
        <taxon>Poaceae</taxon>
        <taxon>BOP clade</taxon>
        <taxon>Oryzoideae</taxon>
        <taxon>Oryzeae</taxon>
        <taxon>Oryzinae</taxon>
        <taxon>Oryza</taxon>
    </lineage>
</organism>
<evidence type="ECO:0000313" key="1">
    <source>
        <dbReference type="EnsemblPlants" id="OBART08G12670.1"/>
    </source>
</evidence>
<protein>
    <submittedName>
        <fullName evidence="1">Uncharacterized protein</fullName>
    </submittedName>
</protein>
<dbReference type="Gramene" id="OBART08G12670.1">
    <property type="protein sequence ID" value="OBART08G12670.1"/>
    <property type="gene ID" value="OBART08G12670"/>
</dbReference>
<dbReference type="PaxDb" id="65489-OBART08G12670.1"/>
<sequence length="63" mass="7331">MSGENRARGTIILKIPYRIEGEPLEIWKTVRNLRIGVPHLPIKEENQLLECTLTLVHAHIKKY</sequence>
<keyword evidence="2" id="KW-1185">Reference proteome</keyword>
<dbReference type="EnsemblPlants" id="OBART08G12670.1">
    <property type="protein sequence ID" value="OBART08G12670.1"/>
    <property type="gene ID" value="OBART08G12670"/>
</dbReference>
<dbReference type="Proteomes" id="UP000026960">
    <property type="component" value="Chromosome 8"/>
</dbReference>
<reference evidence="1" key="1">
    <citation type="journal article" date="2009" name="Rice">
        <title>De Novo Next Generation Sequencing of Plant Genomes.</title>
        <authorList>
            <person name="Rounsley S."/>
            <person name="Marri P.R."/>
            <person name="Yu Y."/>
            <person name="He R."/>
            <person name="Sisneros N."/>
            <person name="Goicoechea J.L."/>
            <person name="Lee S.J."/>
            <person name="Angelova A."/>
            <person name="Kudrna D."/>
            <person name="Luo M."/>
            <person name="Affourtit J."/>
            <person name="Desany B."/>
            <person name="Knight J."/>
            <person name="Niazi F."/>
            <person name="Egholm M."/>
            <person name="Wing R.A."/>
        </authorList>
    </citation>
    <scope>NUCLEOTIDE SEQUENCE [LARGE SCALE GENOMIC DNA]</scope>
    <source>
        <strain evidence="1">cv. IRGC 105608</strain>
    </source>
</reference>
<reference evidence="1" key="2">
    <citation type="submission" date="2015-03" db="UniProtKB">
        <authorList>
            <consortium name="EnsemblPlants"/>
        </authorList>
    </citation>
    <scope>IDENTIFICATION</scope>
</reference>
<dbReference type="AlphaFoldDB" id="A0A0D3GZL4"/>
<evidence type="ECO:0000313" key="2">
    <source>
        <dbReference type="Proteomes" id="UP000026960"/>
    </source>
</evidence>
<proteinExistence type="predicted"/>